<feature type="transmembrane region" description="Helical" evidence="2">
    <location>
        <begin position="46"/>
        <end position="75"/>
    </location>
</feature>
<keyword evidence="4" id="KW-1185">Reference proteome</keyword>
<keyword evidence="2" id="KW-0472">Membrane</keyword>
<sequence>MATIQRVRDMPILYTLYVMNDASKNAPIFLCSRSWLNLWQHAVVEVAAAVVVTMLVVLVTAIVVTMLVVLVVAVGMRVATMAVVKCAQVLIEARAKVKECVALLLENGAANMDGKTPIEVAKLNDQQDVIKLLEKDAFL</sequence>
<protein>
    <recommendedName>
        <fullName evidence="5">Ankyrin repeat protein</fullName>
    </recommendedName>
</protein>
<organism evidence="3 4">
    <name type="scientific">Crotalaria pallida</name>
    <name type="common">Smooth rattlebox</name>
    <name type="synonym">Crotalaria striata</name>
    <dbReference type="NCBI Taxonomy" id="3830"/>
    <lineage>
        <taxon>Eukaryota</taxon>
        <taxon>Viridiplantae</taxon>
        <taxon>Streptophyta</taxon>
        <taxon>Embryophyta</taxon>
        <taxon>Tracheophyta</taxon>
        <taxon>Spermatophyta</taxon>
        <taxon>Magnoliopsida</taxon>
        <taxon>eudicotyledons</taxon>
        <taxon>Gunneridae</taxon>
        <taxon>Pentapetalae</taxon>
        <taxon>rosids</taxon>
        <taxon>fabids</taxon>
        <taxon>Fabales</taxon>
        <taxon>Fabaceae</taxon>
        <taxon>Papilionoideae</taxon>
        <taxon>50 kb inversion clade</taxon>
        <taxon>genistoids sensu lato</taxon>
        <taxon>core genistoids</taxon>
        <taxon>Crotalarieae</taxon>
        <taxon>Crotalaria</taxon>
    </lineage>
</organism>
<evidence type="ECO:0000313" key="4">
    <source>
        <dbReference type="Proteomes" id="UP001372338"/>
    </source>
</evidence>
<proteinExistence type="predicted"/>
<dbReference type="InterPro" id="IPR036770">
    <property type="entry name" value="Ankyrin_rpt-contain_sf"/>
</dbReference>
<dbReference type="Gene3D" id="1.25.40.20">
    <property type="entry name" value="Ankyrin repeat-containing domain"/>
    <property type="match status" value="1"/>
</dbReference>
<name>A0AAN9HXH8_CROPI</name>
<gene>
    <name evidence="3" type="ORF">RIF29_25453</name>
</gene>
<accession>A0AAN9HXH8</accession>
<reference evidence="3 4" key="1">
    <citation type="submission" date="2024-01" db="EMBL/GenBank/DDBJ databases">
        <title>The genomes of 5 underutilized Papilionoideae crops provide insights into root nodulation and disease resistanc.</title>
        <authorList>
            <person name="Yuan L."/>
        </authorList>
    </citation>
    <scope>NUCLEOTIDE SEQUENCE [LARGE SCALE GENOMIC DNA]</scope>
    <source>
        <strain evidence="3">ZHUSHIDOU_FW_LH</strain>
        <tissue evidence="3">Leaf</tissue>
    </source>
</reference>
<dbReference type="SUPFAM" id="SSF48403">
    <property type="entry name" value="Ankyrin repeat"/>
    <property type="match status" value="1"/>
</dbReference>
<evidence type="ECO:0000256" key="2">
    <source>
        <dbReference type="SAM" id="Phobius"/>
    </source>
</evidence>
<dbReference type="Proteomes" id="UP001372338">
    <property type="component" value="Unassembled WGS sequence"/>
</dbReference>
<dbReference type="AlphaFoldDB" id="A0AAN9HXH8"/>
<dbReference type="GO" id="GO:0005886">
    <property type="term" value="C:plasma membrane"/>
    <property type="evidence" value="ECO:0007669"/>
    <property type="project" value="UniProtKB-SubCell"/>
</dbReference>
<comment type="subcellular location">
    <subcellularLocation>
        <location evidence="1">Cell membrane</location>
        <topology evidence="1">Peripheral membrane protein</topology>
    </subcellularLocation>
</comment>
<keyword evidence="2" id="KW-1133">Transmembrane helix</keyword>
<comment type="caution">
    <text evidence="3">The sequence shown here is derived from an EMBL/GenBank/DDBJ whole genome shotgun (WGS) entry which is preliminary data.</text>
</comment>
<evidence type="ECO:0000313" key="3">
    <source>
        <dbReference type="EMBL" id="KAK7259838.1"/>
    </source>
</evidence>
<keyword evidence="2" id="KW-0812">Transmembrane</keyword>
<dbReference type="EMBL" id="JAYWIO010000005">
    <property type="protein sequence ID" value="KAK7259838.1"/>
    <property type="molecule type" value="Genomic_DNA"/>
</dbReference>
<evidence type="ECO:0000256" key="1">
    <source>
        <dbReference type="ARBA" id="ARBA00004202"/>
    </source>
</evidence>
<evidence type="ECO:0008006" key="5">
    <source>
        <dbReference type="Google" id="ProtNLM"/>
    </source>
</evidence>